<dbReference type="SUPFAM" id="SSF49785">
    <property type="entry name" value="Galactose-binding domain-like"/>
    <property type="match status" value="1"/>
</dbReference>
<name>A0A0D2X3K4_CAPO3</name>
<dbReference type="Proteomes" id="UP000008743">
    <property type="component" value="Unassembled WGS sequence"/>
</dbReference>
<reference evidence="2" key="1">
    <citation type="submission" date="2011-02" db="EMBL/GenBank/DDBJ databases">
        <title>The Genome Sequence of Capsaspora owczarzaki ATCC 30864.</title>
        <authorList>
            <person name="Russ C."/>
            <person name="Cuomo C."/>
            <person name="Burger G."/>
            <person name="Gray M.W."/>
            <person name="Holland P.W.H."/>
            <person name="King N."/>
            <person name="Lang F.B.F."/>
            <person name="Roger A.J."/>
            <person name="Ruiz-Trillo I."/>
            <person name="Young S.K."/>
            <person name="Zeng Q."/>
            <person name="Gargeya S."/>
            <person name="Alvarado L."/>
            <person name="Berlin A."/>
            <person name="Chapman S.B."/>
            <person name="Chen Z."/>
            <person name="Freedman E."/>
            <person name="Gellesch M."/>
            <person name="Goldberg J."/>
            <person name="Griggs A."/>
            <person name="Gujja S."/>
            <person name="Heilman E."/>
            <person name="Heiman D."/>
            <person name="Howarth C."/>
            <person name="Mehta T."/>
            <person name="Neiman D."/>
            <person name="Pearson M."/>
            <person name="Roberts A."/>
            <person name="Saif S."/>
            <person name="Shea T."/>
            <person name="Shenoy N."/>
            <person name="Sisk P."/>
            <person name="Stolte C."/>
            <person name="Sykes S."/>
            <person name="White J."/>
            <person name="Yandava C."/>
            <person name="Haas B."/>
            <person name="Nusbaum C."/>
            <person name="Birren B."/>
        </authorList>
    </citation>
    <scope>NUCLEOTIDE SEQUENCE</scope>
    <source>
        <strain evidence="2">ATCC 30864</strain>
    </source>
</reference>
<proteinExistence type="predicted"/>
<evidence type="ECO:0000313" key="1">
    <source>
        <dbReference type="EMBL" id="KJE94464.1"/>
    </source>
</evidence>
<dbReference type="EMBL" id="KE346367">
    <property type="protein sequence ID" value="KJE94464.1"/>
    <property type="molecule type" value="Genomic_DNA"/>
</dbReference>
<sequence length="339" mass="36053">MKSLKTNLLGLPSGDHGSMKSVAIDDGRLLLTTKAKGNSFWATTLAAPNACFDGSKHDYIRLRVTAPAQARISLELQAKTKDCHTVTGSPASVALQQYSPSPFDGTEKIITIPLSAFSGVSLTRLHALVLTGFGPNPITILVDEIEFFKSAHCSNPTPSASPYATPTASSATPTASPPACSPVVVDDFSDNRAWTNSLGYLTNDDASMDLFKQSAGTLQLVGSVDGDSYWYSLLGGNQPKTCFDASRFSALQLDVKAPAGTNLVLVLQMRNAKCTTWSTQVSVPLQAYTTFNDAFQTVVVPFSSLPAGFNASRLHAVVLEVHSPVKGMITLDNVRFVCA</sequence>
<organism evidence="1 2">
    <name type="scientific">Capsaspora owczarzaki (strain ATCC 30864)</name>
    <dbReference type="NCBI Taxonomy" id="595528"/>
    <lineage>
        <taxon>Eukaryota</taxon>
        <taxon>Filasterea</taxon>
        <taxon>Capsaspora</taxon>
    </lineage>
</organism>
<dbReference type="InParanoid" id="A0A0D2X3K4"/>
<dbReference type="AlphaFoldDB" id="A0A0D2X3K4"/>
<dbReference type="InterPro" id="IPR008979">
    <property type="entry name" value="Galactose-bd-like_sf"/>
</dbReference>
<protein>
    <submittedName>
        <fullName evidence="1">Uncharacterized protein</fullName>
    </submittedName>
</protein>
<dbReference type="Gene3D" id="2.60.120.430">
    <property type="entry name" value="Galactose-binding lectin"/>
    <property type="match status" value="2"/>
</dbReference>
<dbReference type="PhylomeDB" id="A0A0D2X3K4"/>
<gene>
    <name evidence="1" type="ORF">CAOG_009820</name>
</gene>
<keyword evidence="2" id="KW-1185">Reference proteome</keyword>
<evidence type="ECO:0000313" key="2">
    <source>
        <dbReference type="Proteomes" id="UP000008743"/>
    </source>
</evidence>
<dbReference type="OrthoDB" id="2128708at2759"/>
<accession>A0A0D2X3K4</accession>